<reference evidence="1 2" key="1">
    <citation type="submission" date="2015-04" db="EMBL/GenBank/DDBJ databases">
        <title>Lasius niger genome sequencing.</title>
        <authorList>
            <person name="Konorov E.A."/>
            <person name="Nikitin M.A."/>
            <person name="Kirill M.V."/>
            <person name="Chang P."/>
        </authorList>
    </citation>
    <scope>NUCLEOTIDE SEQUENCE [LARGE SCALE GENOMIC DNA]</scope>
    <source>
        <tissue evidence="1">Whole</tissue>
    </source>
</reference>
<dbReference type="PaxDb" id="67767-A0A0J7KNH9"/>
<protein>
    <submittedName>
        <fullName evidence="1">Uncharacterized protein</fullName>
    </submittedName>
</protein>
<proteinExistence type="predicted"/>
<dbReference type="Proteomes" id="UP000036403">
    <property type="component" value="Unassembled WGS sequence"/>
</dbReference>
<gene>
    <name evidence="1" type="ORF">RF55_8213</name>
</gene>
<evidence type="ECO:0000313" key="2">
    <source>
        <dbReference type="Proteomes" id="UP000036403"/>
    </source>
</evidence>
<accession>A0A0J7KNH9</accession>
<keyword evidence="2" id="KW-1185">Reference proteome</keyword>
<name>A0A0J7KNH9_LASNI</name>
<organism evidence="1 2">
    <name type="scientific">Lasius niger</name>
    <name type="common">Black garden ant</name>
    <dbReference type="NCBI Taxonomy" id="67767"/>
    <lineage>
        <taxon>Eukaryota</taxon>
        <taxon>Metazoa</taxon>
        <taxon>Ecdysozoa</taxon>
        <taxon>Arthropoda</taxon>
        <taxon>Hexapoda</taxon>
        <taxon>Insecta</taxon>
        <taxon>Pterygota</taxon>
        <taxon>Neoptera</taxon>
        <taxon>Endopterygota</taxon>
        <taxon>Hymenoptera</taxon>
        <taxon>Apocrita</taxon>
        <taxon>Aculeata</taxon>
        <taxon>Formicoidea</taxon>
        <taxon>Formicidae</taxon>
        <taxon>Formicinae</taxon>
        <taxon>Lasius</taxon>
        <taxon>Lasius</taxon>
    </lineage>
</organism>
<dbReference type="EMBL" id="LBMM01005041">
    <property type="protein sequence ID" value="KMQ91872.1"/>
    <property type="molecule type" value="Genomic_DNA"/>
</dbReference>
<comment type="caution">
    <text evidence="1">The sequence shown here is derived from an EMBL/GenBank/DDBJ whole genome shotgun (WGS) entry which is preliminary data.</text>
</comment>
<dbReference type="OrthoDB" id="7699434at2759"/>
<sequence>MAQSVAKRGSRNVEFQVGESVMVDDFSVRNKKRIEGRIVQKLSPVTFRVEVEGGKTWKRHVDQIIKFPETTNHAMRPKSTNVNGTIEKPEIVVRRSERLGKSKVQT</sequence>
<evidence type="ECO:0000313" key="1">
    <source>
        <dbReference type="EMBL" id="KMQ91872.1"/>
    </source>
</evidence>
<dbReference type="AlphaFoldDB" id="A0A0J7KNH9"/>